<dbReference type="InterPro" id="IPR032098">
    <property type="entry name" value="Acyltransf_C"/>
</dbReference>
<dbReference type="EMBL" id="AJWJ01000220">
    <property type="protein sequence ID" value="KAF2073199.1"/>
    <property type="molecule type" value="Genomic_DNA"/>
</dbReference>
<dbReference type="Pfam" id="PF01553">
    <property type="entry name" value="Acyltransferase"/>
    <property type="match status" value="1"/>
</dbReference>
<dbReference type="SUPFAM" id="SSF69593">
    <property type="entry name" value="Glycerol-3-phosphate (1)-acyltransferase"/>
    <property type="match status" value="1"/>
</dbReference>
<dbReference type="AlphaFoldDB" id="A0A8J4V6T5"/>
<keyword evidence="4" id="KW-1133">Transmembrane helix</keyword>
<comment type="similarity">
    <text evidence="1">Belongs to the 1-acyl-sn-glycerol-3-phosphate acyltransferase family.</text>
</comment>
<dbReference type="GO" id="GO:0036149">
    <property type="term" value="P:phosphatidylinositol acyl-chain remodeling"/>
    <property type="evidence" value="ECO:0007669"/>
    <property type="project" value="TreeGrafter"/>
</dbReference>
<dbReference type="InterPro" id="IPR002123">
    <property type="entry name" value="Plipid/glycerol_acylTrfase"/>
</dbReference>
<keyword evidence="4" id="KW-0812">Transmembrane</keyword>
<name>A0A8J4V6T5_9MYCE</name>
<reference evidence="6" key="1">
    <citation type="submission" date="2020-01" db="EMBL/GenBank/DDBJ databases">
        <title>Development of genomics and gene disruption for Polysphondylium violaceum indicates a role for the polyketide synthase stlB in stalk morphogenesis.</title>
        <authorList>
            <person name="Narita B."/>
            <person name="Kawabe Y."/>
            <person name="Kin K."/>
            <person name="Saito T."/>
            <person name="Gibbs R."/>
            <person name="Kuspa A."/>
            <person name="Muzny D."/>
            <person name="Queller D."/>
            <person name="Richards S."/>
            <person name="Strassman J."/>
            <person name="Sucgang R."/>
            <person name="Worley K."/>
            <person name="Schaap P."/>
        </authorList>
    </citation>
    <scope>NUCLEOTIDE SEQUENCE</scope>
    <source>
        <strain evidence="6">QSvi11</strain>
    </source>
</reference>
<dbReference type="GO" id="GO:0016746">
    <property type="term" value="F:acyltransferase activity"/>
    <property type="evidence" value="ECO:0007669"/>
    <property type="project" value="UniProtKB-KW"/>
</dbReference>
<accession>A0A8J4V6T5</accession>
<dbReference type="OrthoDB" id="186786at2759"/>
<comment type="caution">
    <text evidence="6">The sequence shown here is derived from an EMBL/GenBank/DDBJ whole genome shotgun (WGS) entry which is preliminary data.</text>
</comment>
<keyword evidence="7" id="KW-1185">Reference proteome</keyword>
<evidence type="ECO:0000259" key="5">
    <source>
        <dbReference type="SMART" id="SM00563"/>
    </source>
</evidence>
<feature type="transmembrane region" description="Helical" evidence="4">
    <location>
        <begin position="313"/>
        <end position="335"/>
    </location>
</feature>
<dbReference type="Pfam" id="PF16076">
    <property type="entry name" value="Acyltransf_C"/>
    <property type="match status" value="1"/>
</dbReference>
<keyword evidence="3" id="KW-0012">Acyltransferase</keyword>
<evidence type="ECO:0000256" key="3">
    <source>
        <dbReference type="ARBA" id="ARBA00023315"/>
    </source>
</evidence>
<dbReference type="PANTHER" id="PTHR10983:SF16">
    <property type="entry name" value="LYSOCARDIOLIPIN ACYLTRANSFERASE 1"/>
    <property type="match status" value="1"/>
</dbReference>
<evidence type="ECO:0000313" key="7">
    <source>
        <dbReference type="Proteomes" id="UP000695562"/>
    </source>
</evidence>
<feature type="transmembrane region" description="Helical" evidence="4">
    <location>
        <begin position="130"/>
        <end position="149"/>
    </location>
</feature>
<keyword evidence="2" id="KW-0808">Transferase</keyword>
<dbReference type="SMART" id="SM00563">
    <property type="entry name" value="PlsC"/>
    <property type="match status" value="1"/>
</dbReference>
<dbReference type="PANTHER" id="PTHR10983">
    <property type="entry name" value="1-ACYLGLYCEROL-3-PHOSPHATE ACYLTRANSFERASE-RELATED"/>
    <property type="match status" value="1"/>
</dbReference>
<evidence type="ECO:0000256" key="1">
    <source>
        <dbReference type="ARBA" id="ARBA00008655"/>
    </source>
</evidence>
<dbReference type="Proteomes" id="UP000695562">
    <property type="component" value="Unassembled WGS sequence"/>
</dbReference>
<gene>
    <name evidence="6" type="ORF">CYY_005481</name>
</gene>
<dbReference type="CDD" id="cd07990">
    <property type="entry name" value="LPLAT_LCLAT1-like"/>
    <property type="match status" value="1"/>
</dbReference>
<proteinExistence type="inferred from homology"/>
<evidence type="ECO:0000313" key="6">
    <source>
        <dbReference type="EMBL" id="KAF2073199.1"/>
    </source>
</evidence>
<dbReference type="GO" id="GO:0005783">
    <property type="term" value="C:endoplasmic reticulum"/>
    <property type="evidence" value="ECO:0007669"/>
    <property type="project" value="TreeGrafter"/>
</dbReference>
<protein>
    <recommendedName>
        <fullName evidence="5">Phospholipid/glycerol acyltransferase domain-containing protein</fullName>
    </recommendedName>
</protein>
<evidence type="ECO:0000256" key="4">
    <source>
        <dbReference type="SAM" id="Phobius"/>
    </source>
</evidence>
<feature type="domain" description="Phospholipid/glycerol acyltransferase" evidence="5">
    <location>
        <begin position="95"/>
        <end position="217"/>
    </location>
</feature>
<feature type="transmembrane region" description="Helical" evidence="4">
    <location>
        <begin position="12"/>
        <end position="39"/>
    </location>
</feature>
<organism evidence="6 7">
    <name type="scientific">Polysphondylium violaceum</name>
    <dbReference type="NCBI Taxonomy" id="133409"/>
    <lineage>
        <taxon>Eukaryota</taxon>
        <taxon>Amoebozoa</taxon>
        <taxon>Evosea</taxon>
        <taxon>Eumycetozoa</taxon>
        <taxon>Dictyostelia</taxon>
        <taxon>Dictyosteliales</taxon>
        <taxon>Dictyosteliaceae</taxon>
        <taxon>Polysphondylium</taxon>
    </lineage>
</organism>
<sequence>MKLTGLPRAIIYGLYLFFIFTCIAISDVIMTLSIPVLFFSRSIFRKITNSIASFGWPLFTFAFETFGRNKIVWSGEPIHEYQEGSSKGLGRDRNALVTINHTYYCDWLLSFSLGERCGRIGNIKIAMKDVIKYIPFVGVGIWAMGFIFLSRKWQDDQKKINQAYSHLKTDGEPFWFVTHPEGSRVNATNVKKSQEFAKERGLPILNNVLLPRVKGFTSSVLALRDNLDAVYDLTVAYKKRPAGFLALFFGSRPTEIHVHLKRFPIQSLPTEEKHIEQWLYQRSKEKDILIQQFKDKGYFSEKPLDLPFNPKNYLINFLVWLLIFSLSIYSFYYLFI</sequence>
<keyword evidence="4" id="KW-0472">Membrane</keyword>
<evidence type="ECO:0000256" key="2">
    <source>
        <dbReference type="ARBA" id="ARBA00022679"/>
    </source>
</evidence>